<name>A0ABZ0S7Y7_9GAMM</name>
<sequence length="289" mass="30493">MFARPYGAFGGSIGTRVGQSVTAPAPPQIDLSPSFDSQRWARASALLADLGCLGPLWMEVGNTALRLAMPAPVPLRLAPNGAARATIGDGGSLYWLPRQWMWLWGVPGGQTLSIEDAAGETLLKLVPRRPTPGFAFAHAALLKAYGGGPRIWLDMAPNTGCQPLRDAGAHPVWSLLAQTGAAGTQDASVADLAELSGMLALDPNRPRAMGEAIAVDPSLVAGLLDICTDQYQAIWCAMGNAGVLVTRNLQLAHAQSHGGRRWLRGRDVAISLDPEGLDSAWVVERDGVH</sequence>
<reference evidence="1 2" key="1">
    <citation type="journal article" date="2023" name="Microorganisms">
        <title>Thiorhodovibrio frisius and Trv. litoralis spp. nov., Two Novel Members from a Clade of Fastidious Purple Sulfur Bacteria That Exhibit Unique Red-Shifted Light-Harvesting Capabilities.</title>
        <authorList>
            <person name="Methner A."/>
            <person name="Kuzyk S.B."/>
            <person name="Petersen J."/>
            <person name="Bauer S."/>
            <person name="Brinkmann H."/>
            <person name="Sichau K."/>
            <person name="Wanner G."/>
            <person name="Wolf J."/>
            <person name="Neumann-Schaal M."/>
            <person name="Henke P."/>
            <person name="Tank M."/>
            <person name="Sproer C."/>
            <person name="Bunk B."/>
            <person name="Overmann J."/>
        </authorList>
    </citation>
    <scope>NUCLEOTIDE SEQUENCE [LARGE SCALE GENOMIC DNA]</scope>
    <source>
        <strain evidence="1 2">DSM 6702</strain>
    </source>
</reference>
<evidence type="ECO:0000313" key="2">
    <source>
        <dbReference type="Proteomes" id="UP001432180"/>
    </source>
</evidence>
<evidence type="ECO:0000313" key="1">
    <source>
        <dbReference type="EMBL" id="WPL17108.1"/>
    </source>
</evidence>
<dbReference type="Proteomes" id="UP001432180">
    <property type="component" value="Chromosome"/>
</dbReference>
<dbReference type="RefSeq" id="WP_328987622.1">
    <property type="nucleotide sequence ID" value="NZ_CP121472.1"/>
</dbReference>
<dbReference type="EMBL" id="CP121472">
    <property type="protein sequence ID" value="WPL17108.1"/>
    <property type="molecule type" value="Genomic_DNA"/>
</dbReference>
<protein>
    <submittedName>
        <fullName evidence="1">Uncharacterized protein</fullName>
    </submittedName>
</protein>
<keyword evidence="2" id="KW-1185">Reference proteome</keyword>
<gene>
    <name evidence="1" type="ORF">Thiowin_02096</name>
</gene>
<proteinExistence type="predicted"/>
<dbReference type="SUPFAM" id="SSF144064">
    <property type="entry name" value="Heme iron utilization protein-like"/>
    <property type="match status" value="1"/>
</dbReference>
<organism evidence="1 2">
    <name type="scientific">Thiorhodovibrio winogradskyi</name>
    <dbReference type="NCBI Taxonomy" id="77007"/>
    <lineage>
        <taxon>Bacteria</taxon>
        <taxon>Pseudomonadati</taxon>
        <taxon>Pseudomonadota</taxon>
        <taxon>Gammaproteobacteria</taxon>
        <taxon>Chromatiales</taxon>
        <taxon>Chromatiaceae</taxon>
        <taxon>Thiorhodovibrio</taxon>
    </lineage>
</organism>
<accession>A0ABZ0S7Y7</accession>